<evidence type="ECO:0000313" key="6">
    <source>
        <dbReference type="EMBL" id="GAA3858953.1"/>
    </source>
</evidence>
<dbReference type="Proteomes" id="UP001399917">
    <property type="component" value="Unassembled WGS sequence"/>
</dbReference>
<dbReference type="InterPro" id="IPR039246">
    <property type="entry name" value="Flagellar_FlgA"/>
</dbReference>
<comment type="similarity">
    <text evidence="4">Belongs to the FlgA family.</text>
</comment>
<protein>
    <recommendedName>
        <fullName evidence="4">Flagella basal body P-ring formation protein FlgA</fullName>
    </recommendedName>
</protein>
<organism evidence="6 7">
    <name type="scientific">Celeribacter arenosi</name>
    <dbReference type="NCBI Taxonomy" id="792649"/>
    <lineage>
        <taxon>Bacteria</taxon>
        <taxon>Pseudomonadati</taxon>
        <taxon>Pseudomonadota</taxon>
        <taxon>Alphaproteobacteria</taxon>
        <taxon>Rhodobacterales</taxon>
        <taxon>Roseobacteraceae</taxon>
        <taxon>Celeribacter</taxon>
    </lineage>
</organism>
<dbReference type="NCBIfam" id="TIGR03170">
    <property type="entry name" value="flgA_cterm"/>
    <property type="match status" value="1"/>
</dbReference>
<comment type="subcellular location">
    <subcellularLocation>
        <location evidence="1 4">Periplasm</location>
    </subcellularLocation>
</comment>
<evidence type="ECO:0000256" key="1">
    <source>
        <dbReference type="ARBA" id="ARBA00004418"/>
    </source>
</evidence>
<comment type="function">
    <text evidence="4">Involved in the assembly process of the P-ring formation. It may associate with FlgF on the rod constituting a structure essential for the P-ring assembly or may act as a modulator protein for the P-ring assembly.</text>
</comment>
<evidence type="ECO:0000256" key="2">
    <source>
        <dbReference type="ARBA" id="ARBA00022729"/>
    </source>
</evidence>
<dbReference type="CDD" id="cd11614">
    <property type="entry name" value="SAF_CpaB_FlgA_like"/>
    <property type="match status" value="1"/>
</dbReference>
<evidence type="ECO:0000256" key="3">
    <source>
        <dbReference type="ARBA" id="ARBA00022764"/>
    </source>
</evidence>
<keyword evidence="3 4" id="KW-0574">Periplasm</keyword>
<dbReference type="PANTHER" id="PTHR36307:SF1">
    <property type="entry name" value="FLAGELLA BASAL BODY P-RING FORMATION PROTEIN FLGA"/>
    <property type="match status" value="1"/>
</dbReference>
<keyword evidence="6" id="KW-0969">Cilium</keyword>
<dbReference type="InterPro" id="IPR013974">
    <property type="entry name" value="SAF"/>
</dbReference>
<keyword evidence="6" id="KW-0282">Flagellum</keyword>
<keyword evidence="2" id="KW-0732">Signal</keyword>
<evidence type="ECO:0000259" key="5">
    <source>
        <dbReference type="SMART" id="SM00858"/>
    </source>
</evidence>
<dbReference type="Pfam" id="PF13144">
    <property type="entry name" value="ChapFlgA"/>
    <property type="match status" value="1"/>
</dbReference>
<keyword evidence="6" id="KW-0966">Cell projection</keyword>
<proteinExistence type="inferred from homology"/>
<accession>A0ABP7JY29</accession>
<name>A0ABP7JY29_9RHOB</name>
<feature type="domain" description="SAF" evidence="5">
    <location>
        <begin position="2"/>
        <end position="60"/>
    </location>
</feature>
<dbReference type="PANTHER" id="PTHR36307">
    <property type="entry name" value="FLAGELLA BASAL BODY P-RING FORMATION PROTEIN FLGA"/>
    <property type="match status" value="1"/>
</dbReference>
<dbReference type="SMART" id="SM00858">
    <property type="entry name" value="SAF"/>
    <property type="match status" value="1"/>
</dbReference>
<reference evidence="7" key="1">
    <citation type="journal article" date="2019" name="Int. J. Syst. Evol. Microbiol.">
        <title>The Global Catalogue of Microorganisms (GCM) 10K type strain sequencing project: providing services to taxonomists for standard genome sequencing and annotation.</title>
        <authorList>
            <consortium name="The Broad Institute Genomics Platform"/>
            <consortium name="The Broad Institute Genome Sequencing Center for Infectious Disease"/>
            <person name="Wu L."/>
            <person name="Ma J."/>
        </authorList>
    </citation>
    <scope>NUCLEOTIDE SEQUENCE [LARGE SCALE GENOMIC DNA]</scope>
    <source>
        <strain evidence="7">JCM 17190</strain>
    </source>
</reference>
<evidence type="ECO:0000256" key="4">
    <source>
        <dbReference type="RuleBase" id="RU362063"/>
    </source>
</evidence>
<comment type="caution">
    <text evidence="6">The sequence shown here is derived from an EMBL/GenBank/DDBJ whole genome shotgun (WGS) entry which is preliminary data.</text>
</comment>
<keyword evidence="4" id="KW-1005">Bacterial flagellum biogenesis</keyword>
<dbReference type="InterPro" id="IPR017585">
    <property type="entry name" value="SAF_FlgA"/>
</dbReference>
<dbReference type="Gene3D" id="2.30.30.760">
    <property type="match status" value="1"/>
</dbReference>
<keyword evidence="7" id="KW-1185">Reference proteome</keyword>
<sequence length="124" mass="12695">MAETVVAARTIRPQSVLSSEDLAIVDGDIAGAISTIGEAVGLEARVVLYSGRPVRMGDIGPPATVERNQIVRLVYATGGLTISAEARALGRAGPGDTVRAMNLTSKSTVSGIVAKDGTIHVITP</sequence>
<evidence type="ECO:0000313" key="7">
    <source>
        <dbReference type="Proteomes" id="UP001399917"/>
    </source>
</evidence>
<dbReference type="EMBL" id="BAABDF010000003">
    <property type="protein sequence ID" value="GAA3858953.1"/>
    <property type="molecule type" value="Genomic_DNA"/>
</dbReference>
<gene>
    <name evidence="6" type="primary">flgA</name>
    <name evidence="6" type="ORF">GCM10022404_07200</name>
</gene>